<dbReference type="PROSITE" id="PS52016">
    <property type="entry name" value="TONB_DEPENDENT_REC_3"/>
    <property type="match status" value="1"/>
</dbReference>
<evidence type="ECO:0000256" key="8">
    <source>
        <dbReference type="ARBA" id="ARBA00023065"/>
    </source>
</evidence>
<comment type="similarity">
    <text evidence="12 14">Belongs to the TonB-dependent receptor family.</text>
</comment>
<feature type="domain" description="Secretin/TonB short N-terminal" evidence="16">
    <location>
        <begin position="59"/>
        <end position="109"/>
    </location>
</feature>
<dbReference type="Gene3D" id="2.40.170.20">
    <property type="entry name" value="TonB-dependent receptor, beta-barrel domain"/>
    <property type="match status" value="1"/>
</dbReference>
<dbReference type="InterPro" id="IPR011662">
    <property type="entry name" value="Secretin/TonB_short_N"/>
</dbReference>
<dbReference type="Pfam" id="PF00593">
    <property type="entry name" value="TonB_dep_Rec_b-barrel"/>
    <property type="match status" value="1"/>
</dbReference>
<evidence type="ECO:0000313" key="17">
    <source>
        <dbReference type="EMBL" id="STR44659.1"/>
    </source>
</evidence>
<dbReference type="InterPro" id="IPR010917">
    <property type="entry name" value="TonB_rcpt_CS"/>
</dbReference>
<protein>
    <submittedName>
        <fullName evidence="17">Ferric-pseudobactin 358 receptor</fullName>
    </submittedName>
    <submittedName>
        <fullName evidence="18">Outer membrane receptor protein involved in Fe transport</fullName>
    </submittedName>
</protein>
<feature type="chain" id="PRO_5017028293" evidence="15">
    <location>
        <begin position="31"/>
        <end position="757"/>
    </location>
</feature>
<dbReference type="InterPro" id="IPR000531">
    <property type="entry name" value="Beta-barrel_TonB"/>
</dbReference>
<evidence type="ECO:0000256" key="11">
    <source>
        <dbReference type="ARBA" id="ARBA00023237"/>
    </source>
</evidence>
<dbReference type="InterPro" id="IPR012910">
    <property type="entry name" value="Plug_dom"/>
</dbReference>
<gene>
    <name evidence="17" type="primary">pupA</name>
    <name evidence="18" type="ORF">EV682_106133</name>
    <name evidence="17" type="ORF">NCTC11159_03199</name>
</gene>
<dbReference type="SMART" id="SM00965">
    <property type="entry name" value="STN"/>
    <property type="match status" value="1"/>
</dbReference>
<organism evidence="17 19">
    <name type="scientific">Iodobacter fluviatilis</name>
    <dbReference type="NCBI Taxonomy" id="537"/>
    <lineage>
        <taxon>Bacteria</taxon>
        <taxon>Pseudomonadati</taxon>
        <taxon>Pseudomonadota</taxon>
        <taxon>Betaproteobacteria</taxon>
        <taxon>Neisseriales</taxon>
        <taxon>Chitinibacteraceae</taxon>
        <taxon>Iodobacter</taxon>
    </lineage>
</organism>
<dbReference type="PANTHER" id="PTHR32552:SF81">
    <property type="entry name" value="TONB-DEPENDENT OUTER MEMBRANE RECEPTOR"/>
    <property type="match status" value="1"/>
</dbReference>
<sequence length="757" mass="82734">MKHPTRHYTLLLAIKLALAGLGGASAVAYADTSAAEQVYQLPAGSLSAQLKQFSQQSGIKLNIDESLVKGWTRPALNGRYSGQQGLNAILADTGLQAIASGAGYQLIANTAYLAPVTVTGEKINRSMQETTTAITVLNGADLDKGHVTSIYEIGNRAPNVNINGAGGVNIRGVEGTGPATGVFSFISGARPRVSTSVDGAPETWSGQQYVDFGMWDVEQVEILRGPQSTTQGRNTIGGAVVVNTKNPTSSWEGAVRAGYENEAGRTLGAAMISGPIVQDELAFRLAAEGIKGKGFVEYPGDWPWDPSDFKRQNVRAKLLWTPSNMPDFSAKLTVSQRDQEGEYLNRINSANYSDRTYSKLNSRVNTRTQDSSKTTANIDLEYKISEGLNSHLLYSRGKYHASFKESGADRFQLQMDENSNTLESRLIYDPQGGRVSALAGFYYYDRHQDLNASPYNSGFFGTDKVDTLAVFGESTISLNSSFDLNLGGRIERESQKRNVLGWPGTNNEALIKTDISETMFLPKVGIIYKATPETSFGLTYREGYTPGAGSINYDDNKFYEYGKEKVSTIELSSRSSFLDKRLALNTNLFYNRYKDYQALLNNYFTNIPKAESYGIEISADASVNSSLQLFASLGLLSTKITESNIRSASVEGNRLGYAAPVSASFGFKQKFDMGFFLNGDISHTGEYYSDLSNTEQLKAGDYTLANLQVGYDKGNYAVRAYVKNLFNSDVIYRKGSRNHEADAGAPRTLGVTVDYRF</sequence>
<keyword evidence="20" id="KW-1185">Reference proteome</keyword>
<evidence type="ECO:0000256" key="6">
    <source>
        <dbReference type="ARBA" id="ARBA00022729"/>
    </source>
</evidence>
<keyword evidence="3 12" id="KW-1134">Transmembrane beta strand</keyword>
<dbReference type="InterPro" id="IPR036942">
    <property type="entry name" value="Beta-barrel_TonB_sf"/>
</dbReference>
<proteinExistence type="inferred from homology"/>
<reference evidence="17 19" key="1">
    <citation type="submission" date="2018-06" db="EMBL/GenBank/DDBJ databases">
        <authorList>
            <consortium name="Pathogen Informatics"/>
            <person name="Doyle S."/>
        </authorList>
    </citation>
    <scope>NUCLEOTIDE SEQUENCE [LARGE SCALE GENOMIC DNA]</scope>
    <source>
        <strain evidence="17 19">NCTC11159</strain>
    </source>
</reference>
<evidence type="ECO:0000313" key="20">
    <source>
        <dbReference type="Proteomes" id="UP000295794"/>
    </source>
</evidence>
<dbReference type="OrthoDB" id="8538693at2"/>
<keyword evidence="7" id="KW-0408">Iron</keyword>
<evidence type="ECO:0000256" key="7">
    <source>
        <dbReference type="ARBA" id="ARBA00023004"/>
    </source>
</evidence>
<keyword evidence="11 12" id="KW-0998">Cell outer membrane</keyword>
<dbReference type="EMBL" id="SMBT01000006">
    <property type="protein sequence ID" value="TCU86248.1"/>
    <property type="molecule type" value="Genomic_DNA"/>
</dbReference>
<evidence type="ECO:0000256" key="14">
    <source>
        <dbReference type="RuleBase" id="RU003357"/>
    </source>
</evidence>
<dbReference type="GO" id="GO:0009279">
    <property type="term" value="C:cell outer membrane"/>
    <property type="evidence" value="ECO:0007669"/>
    <property type="project" value="UniProtKB-SubCell"/>
</dbReference>
<evidence type="ECO:0000256" key="12">
    <source>
        <dbReference type="PROSITE-ProRule" id="PRU01360"/>
    </source>
</evidence>
<dbReference type="AlphaFoldDB" id="A0A377SVZ4"/>
<evidence type="ECO:0000256" key="5">
    <source>
        <dbReference type="ARBA" id="ARBA00022692"/>
    </source>
</evidence>
<dbReference type="EMBL" id="UGHR01000003">
    <property type="protein sequence ID" value="STR44659.1"/>
    <property type="molecule type" value="Genomic_DNA"/>
</dbReference>
<keyword evidence="9 14" id="KW-0798">TonB box</keyword>
<evidence type="ECO:0000256" key="3">
    <source>
        <dbReference type="ARBA" id="ARBA00022452"/>
    </source>
</evidence>
<keyword evidence="17" id="KW-0675">Receptor</keyword>
<keyword evidence="10 12" id="KW-0472">Membrane</keyword>
<keyword evidence="2 12" id="KW-0813">Transport</keyword>
<dbReference type="PANTHER" id="PTHR32552">
    <property type="entry name" value="FERRICHROME IRON RECEPTOR-RELATED"/>
    <property type="match status" value="1"/>
</dbReference>
<dbReference type="Proteomes" id="UP000295794">
    <property type="component" value="Unassembled WGS sequence"/>
</dbReference>
<dbReference type="Gene3D" id="3.55.50.30">
    <property type="match status" value="1"/>
</dbReference>
<dbReference type="Pfam" id="PF07715">
    <property type="entry name" value="Plug"/>
    <property type="match status" value="1"/>
</dbReference>
<dbReference type="InterPro" id="IPR039426">
    <property type="entry name" value="TonB-dep_rcpt-like"/>
</dbReference>
<keyword evidence="8" id="KW-0406">Ion transport</keyword>
<evidence type="ECO:0000256" key="10">
    <source>
        <dbReference type="ARBA" id="ARBA00023136"/>
    </source>
</evidence>
<name>A0A377SVZ4_9NEIS</name>
<dbReference type="SUPFAM" id="SSF56935">
    <property type="entry name" value="Porins"/>
    <property type="match status" value="1"/>
</dbReference>
<dbReference type="Proteomes" id="UP000255108">
    <property type="component" value="Unassembled WGS sequence"/>
</dbReference>
<keyword evidence="6 15" id="KW-0732">Signal</keyword>
<evidence type="ECO:0000313" key="18">
    <source>
        <dbReference type="EMBL" id="TCU86248.1"/>
    </source>
</evidence>
<evidence type="ECO:0000256" key="15">
    <source>
        <dbReference type="SAM" id="SignalP"/>
    </source>
</evidence>
<keyword evidence="5 12" id="KW-0812">Transmembrane</keyword>
<reference evidence="18 20" key="2">
    <citation type="submission" date="2019-03" db="EMBL/GenBank/DDBJ databases">
        <title>Genomic Encyclopedia of Type Strains, Phase IV (KMG-IV): sequencing the most valuable type-strain genomes for metagenomic binning, comparative biology and taxonomic classification.</title>
        <authorList>
            <person name="Goeker M."/>
        </authorList>
    </citation>
    <scope>NUCLEOTIDE SEQUENCE [LARGE SCALE GENOMIC DNA]</scope>
    <source>
        <strain evidence="18 20">DSM 3764</strain>
    </source>
</reference>
<dbReference type="RefSeq" id="WP_115228434.1">
    <property type="nucleotide sequence ID" value="NZ_CAWOLO010000006.1"/>
</dbReference>
<evidence type="ECO:0000256" key="9">
    <source>
        <dbReference type="ARBA" id="ARBA00023077"/>
    </source>
</evidence>
<comment type="subcellular location">
    <subcellularLocation>
        <location evidence="1 12">Cell outer membrane</location>
        <topology evidence="1 12">Multi-pass membrane protein</topology>
    </subcellularLocation>
</comment>
<accession>A0A377SVZ4</accession>
<evidence type="ECO:0000256" key="4">
    <source>
        <dbReference type="ARBA" id="ARBA00022496"/>
    </source>
</evidence>
<evidence type="ECO:0000256" key="1">
    <source>
        <dbReference type="ARBA" id="ARBA00004571"/>
    </source>
</evidence>
<evidence type="ECO:0000256" key="13">
    <source>
        <dbReference type="PROSITE-ProRule" id="PRU10144"/>
    </source>
</evidence>
<evidence type="ECO:0000313" key="19">
    <source>
        <dbReference type="Proteomes" id="UP000255108"/>
    </source>
</evidence>
<evidence type="ECO:0000259" key="16">
    <source>
        <dbReference type="SMART" id="SM00965"/>
    </source>
</evidence>
<feature type="short sequence motif" description="TonB C-terminal box" evidence="13">
    <location>
        <begin position="740"/>
        <end position="757"/>
    </location>
</feature>
<dbReference type="GO" id="GO:0006826">
    <property type="term" value="P:iron ion transport"/>
    <property type="evidence" value="ECO:0007669"/>
    <property type="project" value="UniProtKB-KW"/>
</dbReference>
<keyword evidence="4" id="KW-0410">Iron transport</keyword>
<dbReference type="PROSITE" id="PS01156">
    <property type="entry name" value="TONB_DEPENDENT_REC_2"/>
    <property type="match status" value="1"/>
</dbReference>
<evidence type="ECO:0000256" key="2">
    <source>
        <dbReference type="ARBA" id="ARBA00022448"/>
    </source>
</evidence>
<feature type="signal peptide" evidence="15">
    <location>
        <begin position="1"/>
        <end position="30"/>
    </location>
</feature>